<evidence type="ECO:0000313" key="7">
    <source>
        <dbReference type="EMBL" id="PRO67020.1"/>
    </source>
</evidence>
<organism evidence="7 8">
    <name type="scientific">Alkalicoccus urumqiensis</name>
    <name type="common">Bacillus urumqiensis</name>
    <dbReference type="NCBI Taxonomy" id="1548213"/>
    <lineage>
        <taxon>Bacteria</taxon>
        <taxon>Bacillati</taxon>
        <taxon>Bacillota</taxon>
        <taxon>Bacilli</taxon>
        <taxon>Bacillales</taxon>
        <taxon>Bacillaceae</taxon>
        <taxon>Alkalicoccus</taxon>
    </lineage>
</organism>
<keyword evidence="6" id="KW-1003">Cell membrane</keyword>
<dbReference type="Proteomes" id="UP000243650">
    <property type="component" value="Unassembled WGS sequence"/>
</dbReference>
<comment type="subcellular location">
    <subcellularLocation>
        <location evidence="6">Cell membrane</location>
        <topology evidence="6">Multi-pass membrane protein</topology>
    </subcellularLocation>
    <subcellularLocation>
        <location evidence="1">Membrane</location>
        <topology evidence="1">Multi-pass membrane protein</topology>
    </subcellularLocation>
</comment>
<keyword evidence="4 6" id="KW-1133">Transmembrane helix</keyword>
<feature type="transmembrane region" description="Helical" evidence="6">
    <location>
        <begin position="33"/>
        <end position="59"/>
    </location>
</feature>
<dbReference type="Pfam" id="PF01925">
    <property type="entry name" value="TauE"/>
    <property type="match status" value="1"/>
</dbReference>
<evidence type="ECO:0000256" key="3">
    <source>
        <dbReference type="ARBA" id="ARBA00022692"/>
    </source>
</evidence>
<keyword evidence="8" id="KW-1185">Reference proteome</keyword>
<dbReference type="PANTHER" id="PTHR43701">
    <property type="entry name" value="MEMBRANE TRANSPORTER PROTEIN MJ0441-RELATED"/>
    <property type="match status" value="1"/>
</dbReference>
<feature type="transmembrane region" description="Helical" evidence="6">
    <location>
        <begin position="228"/>
        <end position="246"/>
    </location>
</feature>
<dbReference type="EMBL" id="PVNS01000001">
    <property type="protein sequence ID" value="PRO67020.1"/>
    <property type="molecule type" value="Genomic_DNA"/>
</dbReference>
<protein>
    <recommendedName>
        <fullName evidence="6">Probable membrane transporter protein</fullName>
    </recommendedName>
</protein>
<evidence type="ECO:0000256" key="2">
    <source>
        <dbReference type="ARBA" id="ARBA00009142"/>
    </source>
</evidence>
<feature type="transmembrane region" description="Helical" evidence="6">
    <location>
        <begin position="165"/>
        <end position="185"/>
    </location>
</feature>
<comment type="caution">
    <text evidence="7">The sequence shown here is derived from an EMBL/GenBank/DDBJ whole genome shotgun (WGS) entry which is preliminary data.</text>
</comment>
<name>A0A2P6ML61_ALKUR</name>
<evidence type="ECO:0000256" key="6">
    <source>
        <dbReference type="RuleBase" id="RU363041"/>
    </source>
</evidence>
<feature type="transmembrane region" description="Helical" evidence="6">
    <location>
        <begin position="197"/>
        <end position="222"/>
    </location>
</feature>
<reference evidence="7 8" key="1">
    <citation type="submission" date="2018-03" db="EMBL/GenBank/DDBJ databases">
        <title>Bacillus urumqiensis sp. nov., a moderately haloalkaliphilic bacterium isolated from a salt lake.</title>
        <authorList>
            <person name="Zhao B."/>
            <person name="Liao Z."/>
        </authorList>
    </citation>
    <scope>NUCLEOTIDE SEQUENCE [LARGE SCALE GENOMIC DNA]</scope>
    <source>
        <strain evidence="7 8">BZ-SZ-XJ18</strain>
    </source>
</reference>
<sequence length="247" mass="27136">MIMELLFVLAVLLAGSFIQGVSGFGFGLIAMSFLPLLFTIKDSTLLVMSLSLVVAASIFMQLWKHVQWKPLVPMLIAAFFARIGAYFVLSRYGELEVMQVYLGLFLLCVVIYLFFIADKASHIQSTSRWIPVLLGLGGGFIGGVFAVGGPFFVVYLLLVFRDNKYAYSAGLQMTFLMTNGMTVLLHGSTGDISTDFFVYFAAGIFAVLLGTRLGVYCFRFLSPVNMRRIAGTVVFLAAVNLLVSSFI</sequence>
<dbReference type="GO" id="GO:0005886">
    <property type="term" value="C:plasma membrane"/>
    <property type="evidence" value="ECO:0007669"/>
    <property type="project" value="UniProtKB-SubCell"/>
</dbReference>
<evidence type="ECO:0000256" key="1">
    <source>
        <dbReference type="ARBA" id="ARBA00004141"/>
    </source>
</evidence>
<feature type="transmembrane region" description="Helical" evidence="6">
    <location>
        <begin position="71"/>
        <end position="92"/>
    </location>
</feature>
<dbReference type="InterPro" id="IPR051598">
    <property type="entry name" value="TSUP/Inactive_protease-like"/>
</dbReference>
<comment type="similarity">
    <text evidence="2 6">Belongs to the 4-toluene sulfonate uptake permease (TSUP) (TC 2.A.102) family.</text>
</comment>
<evidence type="ECO:0000256" key="5">
    <source>
        <dbReference type="ARBA" id="ARBA00023136"/>
    </source>
</evidence>
<proteinExistence type="inferred from homology"/>
<gene>
    <name evidence="7" type="ORF">C6I21_00180</name>
</gene>
<dbReference type="AlphaFoldDB" id="A0A2P6ML61"/>
<evidence type="ECO:0000256" key="4">
    <source>
        <dbReference type="ARBA" id="ARBA00022989"/>
    </source>
</evidence>
<keyword evidence="5 6" id="KW-0472">Membrane</keyword>
<feature type="transmembrane region" description="Helical" evidence="6">
    <location>
        <begin position="129"/>
        <end position="159"/>
    </location>
</feature>
<dbReference type="InterPro" id="IPR002781">
    <property type="entry name" value="TM_pro_TauE-like"/>
</dbReference>
<accession>A0A2P6ML61</accession>
<keyword evidence="3 6" id="KW-0812">Transmembrane</keyword>
<dbReference type="RefSeq" id="WP_105957406.1">
    <property type="nucleotide sequence ID" value="NZ_PVNS01000001.1"/>
</dbReference>
<evidence type="ECO:0000313" key="8">
    <source>
        <dbReference type="Proteomes" id="UP000243650"/>
    </source>
</evidence>
<dbReference type="OrthoDB" id="2880944at2"/>
<feature type="transmembrane region" description="Helical" evidence="6">
    <location>
        <begin position="98"/>
        <end position="117"/>
    </location>
</feature>
<dbReference type="PANTHER" id="PTHR43701:SF2">
    <property type="entry name" value="MEMBRANE TRANSPORTER PROTEIN YJNA-RELATED"/>
    <property type="match status" value="1"/>
</dbReference>